<dbReference type="PROSITE" id="PS50181">
    <property type="entry name" value="FBOX"/>
    <property type="match status" value="1"/>
</dbReference>
<organism evidence="2 3">
    <name type="scientific">Vitis rotundifolia</name>
    <name type="common">Muscadine grape</name>
    <dbReference type="NCBI Taxonomy" id="103349"/>
    <lineage>
        <taxon>Eukaryota</taxon>
        <taxon>Viridiplantae</taxon>
        <taxon>Streptophyta</taxon>
        <taxon>Embryophyta</taxon>
        <taxon>Tracheophyta</taxon>
        <taxon>Spermatophyta</taxon>
        <taxon>Magnoliopsida</taxon>
        <taxon>eudicotyledons</taxon>
        <taxon>Gunneridae</taxon>
        <taxon>Pentapetalae</taxon>
        <taxon>rosids</taxon>
        <taxon>Vitales</taxon>
        <taxon>Vitaceae</taxon>
        <taxon>Viteae</taxon>
        <taxon>Vitis</taxon>
    </lineage>
</organism>
<dbReference type="Gene3D" id="1.20.1280.50">
    <property type="match status" value="1"/>
</dbReference>
<dbReference type="PANTHER" id="PTHR31111:SF136">
    <property type="entry name" value="F-BOX ASSOCIATED DOMAIN-CONTAINING PROTEIN"/>
    <property type="match status" value="1"/>
</dbReference>
<accession>A0AA38ZTG8</accession>
<evidence type="ECO:0000313" key="3">
    <source>
        <dbReference type="Proteomes" id="UP001168098"/>
    </source>
</evidence>
<comment type="caution">
    <text evidence="2">The sequence shown here is derived from an EMBL/GenBank/DDBJ whole genome shotgun (WGS) entry which is preliminary data.</text>
</comment>
<proteinExistence type="predicted"/>
<dbReference type="Proteomes" id="UP001168098">
    <property type="component" value="Unassembled WGS sequence"/>
</dbReference>
<name>A0AA38ZTG8_VITRO</name>
<dbReference type="EMBL" id="JARBHA010000008">
    <property type="protein sequence ID" value="KAJ9694892.1"/>
    <property type="molecule type" value="Genomic_DNA"/>
</dbReference>
<evidence type="ECO:0000259" key="1">
    <source>
        <dbReference type="PROSITE" id="PS50181"/>
    </source>
</evidence>
<sequence length="204" mass="23379">MKDEGIVKEFEDALSQLPEHIIYCILMKLPARDLHNKFRFICKSWYRTISSNKFISQNAINSKPELLIQVTCSRNTKLKRLVEVEEEENGFKLCEFDMKPVGRIRPGCHGLHFVNAMRALNPLTKFILALPRCPSYCPHEDYGSALGYDPTANQYKVVHVYNATFGFEKFDLGCSDVNGNGFVDHSKCMIGPILLIFLRVIQCR</sequence>
<dbReference type="PANTHER" id="PTHR31111">
    <property type="entry name" value="BNAA05G37150D PROTEIN-RELATED"/>
    <property type="match status" value="1"/>
</dbReference>
<protein>
    <recommendedName>
        <fullName evidence="1">F-box domain-containing protein</fullName>
    </recommendedName>
</protein>
<dbReference type="SUPFAM" id="SSF81383">
    <property type="entry name" value="F-box domain"/>
    <property type="match status" value="1"/>
</dbReference>
<keyword evidence="3" id="KW-1185">Reference proteome</keyword>
<gene>
    <name evidence="2" type="ORF">PVL29_010391</name>
</gene>
<evidence type="ECO:0000313" key="2">
    <source>
        <dbReference type="EMBL" id="KAJ9694892.1"/>
    </source>
</evidence>
<dbReference type="Pfam" id="PF00646">
    <property type="entry name" value="F-box"/>
    <property type="match status" value="1"/>
</dbReference>
<dbReference type="InterPro" id="IPR001810">
    <property type="entry name" value="F-box_dom"/>
</dbReference>
<dbReference type="AlphaFoldDB" id="A0AA38ZTG8"/>
<dbReference type="SMART" id="SM00256">
    <property type="entry name" value="FBOX"/>
    <property type="match status" value="1"/>
</dbReference>
<feature type="domain" description="F-box" evidence="1">
    <location>
        <begin position="11"/>
        <end position="58"/>
    </location>
</feature>
<reference evidence="2 3" key="1">
    <citation type="journal article" date="2023" name="BMC Biotechnol.">
        <title>Vitis rotundifolia cv Carlos genome sequencing.</title>
        <authorList>
            <person name="Huff M."/>
            <person name="Hulse-Kemp A."/>
            <person name="Scheffler B."/>
            <person name="Youngblood R."/>
            <person name="Simpson S."/>
            <person name="Babiker E."/>
            <person name="Staton M."/>
        </authorList>
    </citation>
    <scope>NUCLEOTIDE SEQUENCE [LARGE SCALE GENOMIC DNA]</scope>
    <source>
        <tissue evidence="2">Leaf</tissue>
    </source>
</reference>
<dbReference type="InterPro" id="IPR036047">
    <property type="entry name" value="F-box-like_dom_sf"/>
</dbReference>